<evidence type="ECO:0008006" key="3">
    <source>
        <dbReference type="Google" id="ProtNLM"/>
    </source>
</evidence>
<sequence>MPGKTSFETSSLVIALRDQGFTYPKISESLASQGVSLSRRTVLKICQEKEKERNGWTKPAKRLPPQNLPSACTQDNINKVKKAVVKKNPDSLQKIAKKLQVSIHSVGRMIHQNLGLEVRKKRKLHHLTEAQKKQRYERGKLFISYLGPFKVRHIFTMDETWIRLDDCNVDTDHFWTDGSAEIPEEWKKKTIKQWPKKVMIAIGICWFGMSRAYVVNGSAKVTAQYFIDEILSKMIHEDIPRLYGNSTKDVIFHMDSAPSHTAKLTIQHLKDHRVKYIPKDIWMANSPDLAPLDSGVNGNLKRILSERKATTIKGLISVIKKVCESYDIAEIRSTLSSWQGRVQTMLDRYGGHVEVK</sequence>
<protein>
    <recommendedName>
        <fullName evidence="3">Tc1-like transposase DDE domain-containing protein</fullName>
    </recommendedName>
</protein>
<evidence type="ECO:0000313" key="1">
    <source>
        <dbReference type="EMBL" id="GAU99057.1"/>
    </source>
</evidence>
<reference evidence="1 2" key="1">
    <citation type="journal article" date="2016" name="Nat. Commun.">
        <title>Extremotolerant tardigrade genome and improved radiotolerance of human cultured cells by tardigrade-unique protein.</title>
        <authorList>
            <person name="Hashimoto T."/>
            <person name="Horikawa D.D."/>
            <person name="Saito Y."/>
            <person name="Kuwahara H."/>
            <person name="Kozuka-Hata H."/>
            <person name="Shin-I T."/>
            <person name="Minakuchi Y."/>
            <person name="Ohishi K."/>
            <person name="Motoyama A."/>
            <person name="Aizu T."/>
            <person name="Enomoto A."/>
            <person name="Kondo K."/>
            <person name="Tanaka S."/>
            <person name="Hara Y."/>
            <person name="Koshikawa S."/>
            <person name="Sagara H."/>
            <person name="Miura T."/>
            <person name="Yokobori S."/>
            <person name="Miyagawa K."/>
            <person name="Suzuki Y."/>
            <person name="Kubo T."/>
            <person name="Oyama M."/>
            <person name="Kohara Y."/>
            <person name="Fujiyama A."/>
            <person name="Arakawa K."/>
            <person name="Katayama T."/>
            <person name="Toyoda A."/>
            <person name="Kunieda T."/>
        </authorList>
    </citation>
    <scope>NUCLEOTIDE SEQUENCE [LARGE SCALE GENOMIC DNA]</scope>
    <source>
        <strain evidence="1 2">YOKOZUNA-1</strain>
    </source>
</reference>
<gene>
    <name evidence="1" type="primary">RvY_10110-1</name>
    <name evidence="1" type="synonym">RvY_10110.1</name>
    <name evidence="1" type="ORF">RvY_10110</name>
</gene>
<dbReference type="EMBL" id="BDGG01000005">
    <property type="protein sequence ID" value="GAU99057.1"/>
    <property type="molecule type" value="Genomic_DNA"/>
</dbReference>
<keyword evidence="2" id="KW-1185">Reference proteome</keyword>
<comment type="caution">
    <text evidence="1">The sequence shown here is derived from an EMBL/GenBank/DDBJ whole genome shotgun (WGS) entry which is preliminary data.</text>
</comment>
<accession>A0A1D1VH15</accession>
<dbReference type="Proteomes" id="UP000186922">
    <property type="component" value="Unassembled WGS sequence"/>
</dbReference>
<dbReference type="Gene3D" id="3.30.420.10">
    <property type="entry name" value="Ribonuclease H-like superfamily/Ribonuclease H"/>
    <property type="match status" value="1"/>
</dbReference>
<dbReference type="PANTHER" id="PTHR46060">
    <property type="entry name" value="MARINER MOS1 TRANSPOSASE-LIKE PROTEIN"/>
    <property type="match status" value="1"/>
</dbReference>
<evidence type="ECO:0000313" key="2">
    <source>
        <dbReference type="Proteomes" id="UP000186922"/>
    </source>
</evidence>
<dbReference type="OrthoDB" id="9971063at2759"/>
<proteinExistence type="predicted"/>
<name>A0A1D1VH15_RAMVA</name>
<dbReference type="STRING" id="947166.A0A1D1VH15"/>
<dbReference type="GO" id="GO:0003676">
    <property type="term" value="F:nucleic acid binding"/>
    <property type="evidence" value="ECO:0007669"/>
    <property type="project" value="InterPro"/>
</dbReference>
<dbReference type="InterPro" id="IPR052709">
    <property type="entry name" value="Transposase-MT_Hybrid"/>
</dbReference>
<dbReference type="InterPro" id="IPR036397">
    <property type="entry name" value="RNaseH_sf"/>
</dbReference>
<dbReference type="PANTHER" id="PTHR46060:SF1">
    <property type="entry name" value="MARINER MOS1 TRANSPOSASE-LIKE PROTEIN"/>
    <property type="match status" value="1"/>
</dbReference>
<dbReference type="AlphaFoldDB" id="A0A1D1VH15"/>
<organism evidence="1 2">
    <name type="scientific">Ramazzottius varieornatus</name>
    <name type="common">Water bear</name>
    <name type="synonym">Tardigrade</name>
    <dbReference type="NCBI Taxonomy" id="947166"/>
    <lineage>
        <taxon>Eukaryota</taxon>
        <taxon>Metazoa</taxon>
        <taxon>Ecdysozoa</taxon>
        <taxon>Tardigrada</taxon>
        <taxon>Eutardigrada</taxon>
        <taxon>Parachela</taxon>
        <taxon>Hypsibioidea</taxon>
        <taxon>Ramazzottiidae</taxon>
        <taxon>Ramazzottius</taxon>
    </lineage>
</organism>